<accession>W2KY99</accession>
<reference evidence="2" key="1">
    <citation type="submission" date="2013-11" db="EMBL/GenBank/DDBJ databases">
        <title>The Genome Sequence of Phytophthora parasitica CHvinca01.</title>
        <authorList>
            <consortium name="The Broad Institute Genomics Platform"/>
            <person name="Russ C."/>
            <person name="Tyler B."/>
            <person name="Panabieres F."/>
            <person name="Shan W."/>
            <person name="Tripathy S."/>
            <person name="Grunwald N."/>
            <person name="Machado M."/>
            <person name="Johnson C.S."/>
            <person name="Arredondo F."/>
            <person name="Hong C."/>
            <person name="Coffey M."/>
            <person name="Young S.K."/>
            <person name="Zeng Q."/>
            <person name="Gargeya S."/>
            <person name="Fitzgerald M."/>
            <person name="Abouelleil A."/>
            <person name="Alvarado L."/>
            <person name="Chapman S.B."/>
            <person name="Gainer-Dewar J."/>
            <person name="Goldberg J."/>
            <person name="Griggs A."/>
            <person name="Gujja S."/>
            <person name="Hansen M."/>
            <person name="Howarth C."/>
            <person name="Imamovic A."/>
            <person name="Ireland A."/>
            <person name="Larimer J."/>
            <person name="McCowan C."/>
            <person name="Murphy C."/>
            <person name="Pearson M."/>
            <person name="Poon T.W."/>
            <person name="Priest M."/>
            <person name="Roberts A."/>
            <person name="Saif S."/>
            <person name="Shea T."/>
            <person name="Sykes S."/>
            <person name="Wortman J."/>
            <person name="Nusbaum C."/>
            <person name="Birren B."/>
        </authorList>
    </citation>
    <scope>NUCLEOTIDE SEQUENCE [LARGE SCALE GENOMIC DNA]</scope>
    <source>
        <strain evidence="2">CHvinca01</strain>
    </source>
</reference>
<dbReference type="Proteomes" id="UP000054423">
    <property type="component" value="Unassembled WGS sequence"/>
</dbReference>
<gene>
    <name evidence="2" type="ORF">L917_11077</name>
</gene>
<sequence>PGRVVLTMAGWPIPSLRLLSDETSGDGGPTPPGGLF</sequence>
<protein>
    <submittedName>
        <fullName evidence="2">Uncharacterized protein</fullName>
    </submittedName>
</protein>
<name>W2KY99_PHYNI</name>
<evidence type="ECO:0000256" key="1">
    <source>
        <dbReference type="SAM" id="MobiDB-lite"/>
    </source>
</evidence>
<proteinExistence type="predicted"/>
<dbReference type="EMBL" id="KI680376">
    <property type="protein sequence ID" value="ETL90113.1"/>
    <property type="molecule type" value="Genomic_DNA"/>
</dbReference>
<feature type="region of interest" description="Disordered" evidence="1">
    <location>
        <begin position="17"/>
        <end position="36"/>
    </location>
</feature>
<dbReference type="AlphaFoldDB" id="W2KY99"/>
<organism evidence="2">
    <name type="scientific">Phytophthora nicotianae</name>
    <name type="common">Potato buckeye rot agent</name>
    <name type="synonym">Phytophthora parasitica</name>
    <dbReference type="NCBI Taxonomy" id="4792"/>
    <lineage>
        <taxon>Eukaryota</taxon>
        <taxon>Sar</taxon>
        <taxon>Stramenopiles</taxon>
        <taxon>Oomycota</taxon>
        <taxon>Peronosporomycetes</taxon>
        <taxon>Peronosporales</taxon>
        <taxon>Peronosporaceae</taxon>
        <taxon>Phytophthora</taxon>
    </lineage>
</organism>
<evidence type="ECO:0000313" key="2">
    <source>
        <dbReference type="EMBL" id="ETL90113.1"/>
    </source>
</evidence>
<feature type="non-terminal residue" evidence="2">
    <location>
        <position position="1"/>
    </location>
</feature>